<dbReference type="PANTHER" id="PTHR30069:SF49">
    <property type="entry name" value="OUTER MEMBRANE PROTEIN C"/>
    <property type="match status" value="1"/>
</dbReference>
<dbReference type="InterPro" id="IPR036942">
    <property type="entry name" value="Beta-barrel_TonB_sf"/>
</dbReference>
<keyword evidence="4 8" id="KW-0812">Transmembrane</keyword>
<dbReference type="InterPro" id="IPR039426">
    <property type="entry name" value="TonB-dep_rcpt-like"/>
</dbReference>
<comment type="similarity">
    <text evidence="8 9">Belongs to the TonB-dependent receptor family.</text>
</comment>
<dbReference type="Pfam" id="PF07715">
    <property type="entry name" value="Plug"/>
    <property type="match status" value="1"/>
</dbReference>
<proteinExistence type="inferred from homology"/>
<keyword evidence="10" id="KW-0732">Signal</keyword>
<comment type="subcellular location">
    <subcellularLocation>
        <location evidence="1 8">Cell outer membrane</location>
        <topology evidence="1 8">Multi-pass membrane protein</topology>
    </subcellularLocation>
</comment>
<evidence type="ECO:0000313" key="14">
    <source>
        <dbReference type="Proteomes" id="UP000186895"/>
    </source>
</evidence>
<organism evidence="13 14">
    <name type="scientific">Marinobacterium stanieri</name>
    <dbReference type="NCBI Taxonomy" id="49186"/>
    <lineage>
        <taxon>Bacteria</taxon>
        <taxon>Pseudomonadati</taxon>
        <taxon>Pseudomonadota</taxon>
        <taxon>Gammaproteobacteria</taxon>
        <taxon>Oceanospirillales</taxon>
        <taxon>Oceanospirillaceae</taxon>
        <taxon>Marinobacterium</taxon>
    </lineage>
</organism>
<dbReference type="AlphaFoldDB" id="A0A1N6R136"/>
<evidence type="ECO:0000256" key="2">
    <source>
        <dbReference type="ARBA" id="ARBA00022448"/>
    </source>
</evidence>
<dbReference type="InterPro" id="IPR000531">
    <property type="entry name" value="Beta-barrel_TonB"/>
</dbReference>
<feature type="domain" description="TonB-dependent receptor-like beta-barrel" evidence="11">
    <location>
        <begin position="235"/>
        <end position="705"/>
    </location>
</feature>
<keyword evidence="14" id="KW-1185">Reference proteome</keyword>
<feature type="chain" id="PRO_5013337553" evidence="10">
    <location>
        <begin position="31"/>
        <end position="751"/>
    </location>
</feature>
<name>A0A1N6R136_9GAMM</name>
<keyword evidence="3 8" id="KW-1134">Transmembrane beta strand</keyword>
<evidence type="ECO:0000256" key="6">
    <source>
        <dbReference type="ARBA" id="ARBA00023136"/>
    </source>
</evidence>
<dbReference type="eggNOG" id="COG4771">
    <property type="taxonomic scope" value="Bacteria"/>
</dbReference>
<dbReference type="Gene3D" id="2.40.170.20">
    <property type="entry name" value="TonB-dependent receptor, beta-barrel domain"/>
    <property type="match status" value="1"/>
</dbReference>
<keyword evidence="7 8" id="KW-0998">Cell outer membrane</keyword>
<protein>
    <submittedName>
        <fullName evidence="13">Iron complex outermembrane recepter protein</fullName>
    </submittedName>
</protein>
<reference evidence="13 14" key="1">
    <citation type="submission" date="2017-01" db="EMBL/GenBank/DDBJ databases">
        <authorList>
            <person name="Mah S.A."/>
            <person name="Swanson W.J."/>
            <person name="Moy G.W."/>
            <person name="Vacquier V.D."/>
        </authorList>
    </citation>
    <scope>NUCLEOTIDE SEQUENCE [LARGE SCALE GENOMIC DNA]</scope>
    <source>
        <strain evidence="13 14">DSM 7027</strain>
    </source>
</reference>
<dbReference type="GO" id="GO:0044718">
    <property type="term" value="P:siderophore transmembrane transport"/>
    <property type="evidence" value="ECO:0007669"/>
    <property type="project" value="TreeGrafter"/>
</dbReference>
<dbReference type="STRING" id="49186.SAMN05421647_10350"/>
<keyword evidence="2 8" id="KW-0813">Transport</keyword>
<evidence type="ECO:0000256" key="1">
    <source>
        <dbReference type="ARBA" id="ARBA00004571"/>
    </source>
</evidence>
<dbReference type="Pfam" id="PF00593">
    <property type="entry name" value="TonB_dep_Rec_b-barrel"/>
    <property type="match status" value="1"/>
</dbReference>
<keyword evidence="6 8" id="KW-0472">Membrane</keyword>
<evidence type="ECO:0000256" key="9">
    <source>
        <dbReference type="RuleBase" id="RU003357"/>
    </source>
</evidence>
<evidence type="ECO:0000259" key="11">
    <source>
        <dbReference type="Pfam" id="PF00593"/>
    </source>
</evidence>
<keyword evidence="5 9" id="KW-0798">TonB box</keyword>
<evidence type="ECO:0000313" key="13">
    <source>
        <dbReference type="EMBL" id="SIQ22568.1"/>
    </source>
</evidence>
<sequence length="751" mass="82662">MSLNYTQPNVPYGRLSLAIACITLAQSANAQDPIVVEGTLQQTPRDNAVQVEPSALEQLRAATSDSASLLRDVPGVSLYGAGGVSSQPSIHGLADDRLRVKVDGMDLIAACPNHMNPPLSYVDPSNIGQLKVFAGITPVSLGGDSIGGTIVADRPEPEFARTGEANLIKGEVGAFYRSNNDAIGGNLSATHATESLSINYSGSWSQADNYTAGDDFKAFTDTGRPGHDLPLDEVGSTAYDTQNHNLNLALKAGDNLFETRFSYQDMPEQLYPNQRMDLLENEQKLINLAWTRRMNWGVIETRAYHEQVDHFMDFGDDKRFWYGSLSGPGNPCSPISFHGDPAGTCAGGMPMYSESKNTGLSLKADIDLNATNLLRVGTEFQRFRLDDYWTASGGGMGPGTFQNINNGQRDRNALYAELETQQSDQWLTLVGVRYERVSTDADDVHGYNTAMTAAGMQYMDSMAFNEQDHSQTDHNVDLTALARYQYSNTLDIELGLARKVRSPNLYERYTWSTWPMAATMNNFVGDGNGYVGDVNLNPETAYTASATFDWHASDRSWVVTATPFYTHVDDYIDAVQRAGWAEDQFNVLQYDNQSARLYGVDLSMQLPLASNRLGTWGFKGVINYTDGENRKTGDDLYNIMPLNGRFTLTHQKAGWDNAIEWIVVDEKDEVSDIRNEISTSGYSLINLRASHSWDQVRLDLGIENLFDRAYALPTGGAYTGQGRTMSMTGIPWGIAVPGMGRSAYVGIKVMF</sequence>
<evidence type="ECO:0000259" key="12">
    <source>
        <dbReference type="Pfam" id="PF07715"/>
    </source>
</evidence>
<dbReference type="GO" id="GO:0015344">
    <property type="term" value="F:siderophore uptake transmembrane transporter activity"/>
    <property type="evidence" value="ECO:0007669"/>
    <property type="project" value="TreeGrafter"/>
</dbReference>
<dbReference type="PROSITE" id="PS52016">
    <property type="entry name" value="TONB_DEPENDENT_REC_3"/>
    <property type="match status" value="1"/>
</dbReference>
<dbReference type="InterPro" id="IPR012910">
    <property type="entry name" value="Plug_dom"/>
</dbReference>
<dbReference type="RefSeq" id="WP_076462197.1">
    <property type="nucleotide sequence ID" value="NZ_FTMN01000003.1"/>
</dbReference>
<evidence type="ECO:0000256" key="4">
    <source>
        <dbReference type="ARBA" id="ARBA00022692"/>
    </source>
</evidence>
<evidence type="ECO:0000256" key="5">
    <source>
        <dbReference type="ARBA" id="ARBA00023077"/>
    </source>
</evidence>
<dbReference type="Gene3D" id="2.170.130.10">
    <property type="entry name" value="TonB-dependent receptor, plug domain"/>
    <property type="match status" value="1"/>
</dbReference>
<feature type="signal peptide" evidence="10">
    <location>
        <begin position="1"/>
        <end position="30"/>
    </location>
</feature>
<evidence type="ECO:0000256" key="8">
    <source>
        <dbReference type="PROSITE-ProRule" id="PRU01360"/>
    </source>
</evidence>
<gene>
    <name evidence="13" type="ORF">SAMN05421647_10350</name>
</gene>
<evidence type="ECO:0000256" key="3">
    <source>
        <dbReference type="ARBA" id="ARBA00022452"/>
    </source>
</evidence>
<accession>A0A1N6R136</accession>
<evidence type="ECO:0000256" key="7">
    <source>
        <dbReference type="ARBA" id="ARBA00023237"/>
    </source>
</evidence>
<evidence type="ECO:0000256" key="10">
    <source>
        <dbReference type="SAM" id="SignalP"/>
    </source>
</evidence>
<dbReference type="GO" id="GO:0009279">
    <property type="term" value="C:cell outer membrane"/>
    <property type="evidence" value="ECO:0007669"/>
    <property type="project" value="UniProtKB-SubCell"/>
</dbReference>
<dbReference type="InterPro" id="IPR037066">
    <property type="entry name" value="Plug_dom_sf"/>
</dbReference>
<dbReference type="Proteomes" id="UP000186895">
    <property type="component" value="Unassembled WGS sequence"/>
</dbReference>
<feature type="domain" description="TonB-dependent receptor plug" evidence="12">
    <location>
        <begin position="57"/>
        <end position="149"/>
    </location>
</feature>
<dbReference type="EMBL" id="FTMN01000003">
    <property type="protein sequence ID" value="SIQ22568.1"/>
    <property type="molecule type" value="Genomic_DNA"/>
</dbReference>
<dbReference type="SUPFAM" id="SSF56935">
    <property type="entry name" value="Porins"/>
    <property type="match status" value="1"/>
</dbReference>
<dbReference type="PANTHER" id="PTHR30069">
    <property type="entry name" value="TONB-DEPENDENT OUTER MEMBRANE RECEPTOR"/>
    <property type="match status" value="1"/>
</dbReference>